<evidence type="ECO:0000313" key="6">
    <source>
        <dbReference type="EMBL" id="VDL72773.1"/>
    </source>
</evidence>
<evidence type="ECO:0000313" key="7">
    <source>
        <dbReference type="Proteomes" id="UP000271162"/>
    </source>
</evidence>
<dbReference type="PANTHER" id="PTHR10913">
    <property type="entry name" value="FOLLISTATIN-RELATED"/>
    <property type="match status" value="1"/>
</dbReference>
<keyword evidence="7" id="KW-1185">Reference proteome</keyword>
<organism evidence="8">
    <name type="scientific">Nippostrongylus brasiliensis</name>
    <name type="common">Rat hookworm</name>
    <dbReference type="NCBI Taxonomy" id="27835"/>
    <lineage>
        <taxon>Eukaryota</taxon>
        <taxon>Metazoa</taxon>
        <taxon>Ecdysozoa</taxon>
        <taxon>Nematoda</taxon>
        <taxon>Chromadorea</taxon>
        <taxon>Rhabditida</taxon>
        <taxon>Rhabditina</taxon>
        <taxon>Rhabditomorpha</taxon>
        <taxon>Strongyloidea</taxon>
        <taxon>Heligmosomidae</taxon>
        <taxon>Nippostrongylus</taxon>
    </lineage>
</organism>
<protein>
    <submittedName>
        <fullName evidence="8">Agrin</fullName>
    </submittedName>
</protein>
<dbReference type="Pfam" id="PF00050">
    <property type="entry name" value="Kazal_1"/>
    <property type="match status" value="2"/>
</dbReference>
<dbReference type="GO" id="GO:0005576">
    <property type="term" value="C:extracellular region"/>
    <property type="evidence" value="ECO:0007669"/>
    <property type="project" value="TreeGrafter"/>
</dbReference>
<dbReference type="WBParaSite" id="NBR_0000918301-mRNA-1">
    <property type="protein sequence ID" value="NBR_0000918301-mRNA-1"/>
    <property type="gene ID" value="NBR_0000918301"/>
</dbReference>
<keyword evidence="2" id="KW-0722">Serine protease inhibitor</keyword>
<keyword evidence="3" id="KW-1015">Disulfide bond</keyword>
<evidence type="ECO:0000259" key="5">
    <source>
        <dbReference type="PROSITE" id="PS51465"/>
    </source>
</evidence>
<reference evidence="8" key="1">
    <citation type="submission" date="2016-04" db="UniProtKB">
        <authorList>
            <consortium name="WormBaseParasite"/>
        </authorList>
    </citation>
    <scope>IDENTIFICATION</scope>
</reference>
<dbReference type="STRING" id="27835.A0A158QYY3"/>
<reference evidence="6 7" key="2">
    <citation type="submission" date="2018-11" db="EMBL/GenBank/DDBJ databases">
        <authorList>
            <consortium name="Pathogen Informatics"/>
        </authorList>
    </citation>
    <scope>NUCLEOTIDE SEQUENCE [LARGE SCALE GENOMIC DNA]</scope>
</reference>
<dbReference type="InterPro" id="IPR036058">
    <property type="entry name" value="Kazal_dom_sf"/>
</dbReference>
<dbReference type="PANTHER" id="PTHR10913:SF45">
    <property type="entry name" value="FOLLISTATIN, ISOFORM A-RELATED"/>
    <property type="match status" value="1"/>
</dbReference>
<dbReference type="AlphaFoldDB" id="A0A158QYY3"/>
<dbReference type="InterPro" id="IPR002350">
    <property type="entry name" value="Kazal_dom"/>
</dbReference>
<gene>
    <name evidence="6" type="ORF">NBR_LOCUS9184</name>
</gene>
<dbReference type="OMA" id="CIIMDIQ"/>
<feature type="domain" description="Kazal-like" evidence="5">
    <location>
        <begin position="265"/>
        <end position="314"/>
    </location>
</feature>
<dbReference type="Gene3D" id="3.30.60.30">
    <property type="match status" value="5"/>
</dbReference>
<dbReference type="Pfam" id="PF07648">
    <property type="entry name" value="Kazal_2"/>
    <property type="match status" value="3"/>
</dbReference>
<proteinExistence type="predicted"/>
<dbReference type="InterPro" id="IPR050653">
    <property type="entry name" value="Prot_Inhib_GrowthFact_Antg"/>
</dbReference>
<sequence>MSGGKCEECLASPCPPAPVNATDEHFVCDEDGNTRTVCEFQMLSCIVERSLGTNISVQHLENCRGAKLEMPQVTTAHLGSCDGVKGVVRGVSSEESSSSDESDEDDKKRSEGISNCPTTCNNIYSPVCGTDDVTYTNLCQMRLKQCRKGTTIGLAYKGECCTMDCPNNFSPVCDDRGITHQNLCTFGKERCIVEKVTGRNITISKFDVCDENSCQKECDMTYKPICASNGETLINECYLEKLNCILAKRLSGDLPVKKLYNGECCPNENCGYDFSPVCDSLGETHANECVFRRTACLKQRKANVSINIQYKGLCCNRQCSDEYLPVCDGNRTYQNICEFKIAQCEAERHGQVFMLAYPGECCSLPKGKCEATGECCTIEVCHKGDSSPVCDTRGGTHATKCHFQNTKCIHDKIHPNNPINLAYNGVCFVCDWTVFEPREPIDRLERNYLLVFTINHERRDRIAEWFQM</sequence>
<evidence type="ECO:0000256" key="3">
    <source>
        <dbReference type="ARBA" id="ARBA00023157"/>
    </source>
</evidence>
<evidence type="ECO:0000256" key="1">
    <source>
        <dbReference type="ARBA" id="ARBA00022690"/>
    </source>
</evidence>
<feature type="domain" description="Kazal-like" evidence="5">
    <location>
        <begin position="315"/>
        <end position="361"/>
    </location>
</feature>
<dbReference type="PROSITE" id="PS51465">
    <property type="entry name" value="KAZAL_2"/>
    <property type="match status" value="4"/>
</dbReference>
<evidence type="ECO:0000313" key="8">
    <source>
        <dbReference type="WBParaSite" id="NBR_0000918301-mRNA-1"/>
    </source>
</evidence>
<evidence type="ECO:0000256" key="2">
    <source>
        <dbReference type="ARBA" id="ARBA00022900"/>
    </source>
</evidence>
<name>A0A158QYY3_NIPBR</name>
<dbReference type="CDD" id="cd00104">
    <property type="entry name" value="KAZAL_FS"/>
    <property type="match status" value="3"/>
</dbReference>
<evidence type="ECO:0000256" key="4">
    <source>
        <dbReference type="SAM" id="MobiDB-lite"/>
    </source>
</evidence>
<dbReference type="SUPFAM" id="SSF100895">
    <property type="entry name" value="Kazal-type serine protease inhibitors"/>
    <property type="match status" value="6"/>
</dbReference>
<dbReference type="SMART" id="SM00280">
    <property type="entry name" value="KAZAL"/>
    <property type="match status" value="7"/>
</dbReference>
<feature type="domain" description="Kazal-like" evidence="5">
    <location>
        <begin position="110"/>
        <end position="160"/>
    </location>
</feature>
<dbReference type="EMBL" id="UYSL01020104">
    <property type="protein sequence ID" value="VDL72773.1"/>
    <property type="molecule type" value="Genomic_DNA"/>
</dbReference>
<dbReference type="GO" id="GO:0030154">
    <property type="term" value="P:cell differentiation"/>
    <property type="evidence" value="ECO:0007669"/>
    <property type="project" value="TreeGrafter"/>
</dbReference>
<keyword evidence="1" id="KW-0646">Protease inhibitor</keyword>
<feature type="region of interest" description="Disordered" evidence="4">
    <location>
        <begin position="91"/>
        <end position="111"/>
    </location>
</feature>
<feature type="domain" description="Kazal-like" evidence="5">
    <location>
        <begin position="203"/>
        <end position="264"/>
    </location>
</feature>
<accession>A0A158QYY3</accession>
<dbReference type="Proteomes" id="UP000271162">
    <property type="component" value="Unassembled WGS sequence"/>
</dbReference>